<sequence length="251" mass="28197">MPSYAPEGQSRESSYISFTITGLSGFNLKKGVFFNPDPYVKLRILPGPNCRKCAHHKQRHHTKQVEDTTNPTWKEQFYIQVLRSDIIELEVKDRFDKGRPVFRRFLGKLEVPVGEILERLNCSEQRYTGALTKRTPLDHTSGSLSFVIADGRSSLFGSYPYNLNNGRSQVHRASSSSNSDLNFSIRSHSIGSFANDVSEALDECITRHFTETDMTTVTNGTLGEFHASSTDDETSPPTEETSKENGTNVDH</sequence>
<dbReference type="Ensembl" id="ENSCINT00000033957.1">
    <property type="protein sequence ID" value="ENSCINP00000030934.1"/>
    <property type="gene ID" value="ENSCING00000021571.1"/>
</dbReference>
<dbReference type="InterPro" id="IPR000008">
    <property type="entry name" value="C2_dom"/>
</dbReference>
<dbReference type="InterPro" id="IPR037795">
    <property type="entry name" value="C2_HECW"/>
</dbReference>
<dbReference type="InterPro" id="IPR044511">
    <property type="entry name" value="At1g03370/At5g50170-like"/>
</dbReference>
<dbReference type="Proteomes" id="UP000008144">
    <property type="component" value="Chromosome 3"/>
</dbReference>
<dbReference type="HOGENOM" id="CLU_1109119_0_0_1"/>
<feature type="domain" description="C2" evidence="2">
    <location>
        <begin position="1"/>
        <end position="127"/>
    </location>
</feature>
<dbReference type="Gene3D" id="2.60.40.150">
    <property type="entry name" value="C2 domain"/>
    <property type="match status" value="1"/>
</dbReference>
<dbReference type="EMBL" id="EAAA01001617">
    <property type="status" value="NOT_ANNOTATED_CDS"/>
    <property type="molecule type" value="Genomic_DNA"/>
</dbReference>
<reference evidence="4" key="1">
    <citation type="journal article" date="2002" name="Science">
        <title>The draft genome of Ciona intestinalis: insights into chordate and vertebrate origins.</title>
        <authorList>
            <person name="Dehal P."/>
            <person name="Satou Y."/>
            <person name="Campbell R.K."/>
            <person name="Chapman J."/>
            <person name="Degnan B."/>
            <person name="De Tomaso A."/>
            <person name="Davidson B."/>
            <person name="Di Gregorio A."/>
            <person name="Gelpke M."/>
            <person name="Goodstein D.M."/>
            <person name="Harafuji N."/>
            <person name="Hastings K.E."/>
            <person name="Ho I."/>
            <person name="Hotta K."/>
            <person name="Huang W."/>
            <person name="Kawashima T."/>
            <person name="Lemaire P."/>
            <person name="Martinez D."/>
            <person name="Meinertzhagen I.A."/>
            <person name="Necula S."/>
            <person name="Nonaka M."/>
            <person name="Putnam N."/>
            <person name="Rash S."/>
            <person name="Saiga H."/>
            <person name="Satake M."/>
            <person name="Terry A."/>
            <person name="Yamada L."/>
            <person name="Wang H.G."/>
            <person name="Awazu S."/>
            <person name="Azumi K."/>
            <person name="Boore J."/>
            <person name="Branno M."/>
            <person name="Chin-Bow S."/>
            <person name="DeSantis R."/>
            <person name="Doyle S."/>
            <person name="Francino P."/>
            <person name="Keys D.N."/>
            <person name="Haga S."/>
            <person name="Hayashi H."/>
            <person name="Hino K."/>
            <person name="Imai K.S."/>
            <person name="Inaba K."/>
            <person name="Kano S."/>
            <person name="Kobayashi K."/>
            <person name="Kobayashi M."/>
            <person name="Lee B.I."/>
            <person name="Makabe K.W."/>
            <person name="Manohar C."/>
            <person name="Matassi G."/>
            <person name="Medina M."/>
            <person name="Mochizuki Y."/>
            <person name="Mount S."/>
            <person name="Morishita T."/>
            <person name="Miura S."/>
            <person name="Nakayama A."/>
            <person name="Nishizaka S."/>
            <person name="Nomoto H."/>
            <person name="Ohta F."/>
            <person name="Oishi K."/>
            <person name="Rigoutsos I."/>
            <person name="Sano M."/>
            <person name="Sasaki A."/>
            <person name="Sasakura Y."/>
            <person name="Shoguchi E."/>
            <person name="Shin-i T."/>
            <person name="Spagnuolo A."/>
            <person name="Stainier D."/>
            <person name="Suzuki M.M."/>
            <person name="Tassy O."/>
            <person name="Takatori N."/>
            <person name="Tokuoka M."/>
            <person name="Yagi K."/>
            <person name="Yoshizaki F."/>
            <person name="Wada S."/>
            <person name="Zhang C."/>
            <person name="Hyatt P.D."/>
            <person name="Larimer F."/>
            <person name="Detter C."/>
            <person name="Doggett N."/>
            <person name="Glavina T."/>
            <person name="Hawkins T."/>
            <person name="Richardson P."/>
            <person name="Lucas S."/>
            <person name="Kohara Y."/>
            <person name="Levine M."/>
            <person name="Satoh N."/>
            <person name="Rokhsar D.S."/>
        </authorList>
    </citation>
    <scope>NUCLEOTIDE SEQUENCE [LARGE SCALE GENOMIC DNA]</scope>
</reference>
<reference evidence="3" key="2">
    <citation type="journal article" date="2008" name="Genome Biol.">
        <title>Improved genome assembly and evidence-based global gene model set for the chordate Ciona intestinalis: new insight into intron and operon populations.</title>
        <authorList>
            <person name="Satou Y."/>
            <person name="Mineta K."/>
            <person name="Ogasawara M."/>
            <person name="Sasakura Y."/>
            <person name="Shoguchi E."/>
            <person name="Ueno K."/>
            <person name="Yamada L."/>
            <person name="Matsumoto J."/>
            <person name="Wasserscheid J."/>
            <person name="Dewar K."/>
            <person name="Wiley G.B."/>
            <person name="Macmil S.L."/>
            <person name="Roe B.A."/>
            <person name="Zeller R.W."/>
            <person name="Hastings K.E."/>
            <person name="Lemaire P."/>
            <person name="Lindquist E."/>
            <person name="Endo T."/>
            <person name="Hotta K."/>
            <person name="Inaba K."/>
        </authorList>
    </citation>
    <scope>NUCLEOTIDE SEQUENCE [LARGE SCALE GENOMIC DNA]</scope>
    <source>
        <strain evidence="3">wild type</strain>
    </source>
</reference>
<reference evidence="3" key="4">
    <citation type="submission" date="2025-09" db="UniProtKB">
        <authorList>
            <consortium name="Ensembl"/>
        </authorList>
    </citation>
    <scope>IDENTIFICATION</scope>
</reference>
<evidence type="ECO:0000259" key="2">
    <source>
        <dbReference type="PROSITE" id="PS50004"/>
    </source>
</evidence>
<dbReference type="InParanoid" id="H2XMQ1"/>
<dbReference type="PANTHER" id="PTHR46296:SF8">
    <property type="entry name" value="OS06G0297800 PROTEIN"/>
    <property type="match status" value="1"/>
</dbReference>
<dbReference type="InterPro" id="IPR035892">
    <property type="entry name" value="C2_domain_sf"/>
</dbReference>
<proteinExistence type="predicted"/>
<keyword evidence="4" id="KW-1185">Reference proteome</keyword>
<organism evidence="3 4">
    <name type="scientific">Ciona intestinalis</name>
    <name type="common">Transparent sea squirt</name>
    <name type="synonym">Ascidia intestinalis</name>
    <dbReference type="NCBI Taxonomy" id="7719"/>
    <lineage>
        <taxon>Eukaryota</taxon>
        <taxon>Metazoa</taxon>
        <taxon>Chordata</taxon>
        <taxon>Tunicata</taxon>
        <taxon>Ascidiacea</taxon>
        <taxon>Phlebobranchia</taxon>
        <taxon>Cionidae</taxon>
        <taxon>Ciona</taxon>
    </lineage>
</organism>
<dbReference type="PANTHER" id="PTHR46296">
    <property type="entry name" value="BNAA05G37250D PROTEIN"/>
    <property type="match status" value="1"/>
</dbReference>
<protein>
    <recommendedName>
        <fullName evidence="2">C2 domain-containing protein</fullName>
    </recommendedName>
</protein>
<dbReference type="SUPFAM" id="SSF49562">
    <property type="entry name" value="C2 domain (Calcium/lipid-binding domain, CaLB)"/>
    <property type="match status" value="1"/>
</dbReference>
<dbReference type="SMART" id="SM00239">
    <property type="entry name" value="C2"/>
    <property type="match status" value="1"/>
</dbReference>
<dbReference type="AlphaFoldDB" id="H2XMQ1"/>
<dbReference type="CDD" id="cd08691">
    <property type="entry name" value="C2_NEDL1-like"/>
    <property type="match status" value="1"/>
</dbReference>
<accession>H2XMQ1</accession>
<evidence type="ECO:0000313" key="3">
    <source>
        <dbReference type="Ensembl" id="ENSCINP00000030934.1"/>
    </source>
</evidence>
<dbReference type="GeneTree" id="ENSGT00940000165755"/>
<feature type="region of interest" description="Disordered" evidence="1">
    <location>
        <begin position="216"/>
        <end position="251"/>
    </location>
</feature>
<name>H2XMQ1_CIOIN</name>
<dbReference type="STRING" id="7719.ENSCINP00000030934"/>
<dbReference type="Pfam" id="PF00168">
    <property type="entry name" value="C2"/>
    <property type="match status" value="1"/>
</dbReference>
<evidence type="ECO:0000256" key="1">
    <source>
        <dbReference type="SAM" id="MobiDB-lite"/>
    </source>
</evidence>
<dbReference type="PROSITE" id="PS50004">
    <property type="entry name" value="C2"/>
    <property type="match status" value="1"/>
</dbReference>
<reference evidence="3" key="3">
    <citation type="submission" date="2025-08" db="UniProtKB">
        <authorList>
            <consortium name="Ensembl"/>
        </authorList>
    </citation>
    <scope>IDENTIFICATION</scope>
</reference>
<evidence type="ECO:0000313" key="4">
    <source>
        <dbReference type="Proteomes" id="UP000008144"/>
    </source>
</evidence>